<evidence type="ECO:0008006" key="2">
    <source>
        <dbReference type="Google" id="ProtNLM"/>
    </source>
</evidence>
<proteinExistence type="predicted"/>
<organism evidence="1">
    <name type="scientific">uncultured Campylobacterales bacterium</name>
    <dbReference type="NCBI Taxonomy" id="352960"/>
    <lineage>
        <taxon>Bacteria</taxon>
        <taxon>Pseudomonadati</taxon>
        <taxon>Campylobacterota</taxon>
        <taxon>Epsilonproteobacteria</taxon>
        <taxon>Campylobacterales</taxon>
        <taxon>environmental samples</taxon>
    </lineage>
</organism>
<protein>
    <recommendedName>
        <fullName evidence="2">Type II toxin-antitoxin system PemK/MazF family toxin</fullName>
    </recommendedName>
</protein>
<reference evidence="1" key="1">
    <citation type="submission" date="2020-01" db="EMBL/GenBank/DDBJ databases">
        <authorList>
            <person name="Meier V. D."/>
            <person name="Meier V D."/>
        </authorList>
    </citation>
    <scope>NUCLEOTIDE SEQUENCE</scope>
    <source>
        <strain evidence="1">HLG_WM_MAG_12</strain>
    </source>
</reference>
<name>A0A6S6SDJ3_9BACT</name>
<dbReference type="InterPro" id="IPR003477">
    <property type="entry name" value="PemK-like"/>
</dbReference>
<dbReference type="Gene3D" id="2.30.30.110">
    <property type="match status" value="1"/>
</dbReference>
<evidence type="ECO:0000313" key="1">
    <source>
        <dbReference type="EMBL" id="CAA6800888.1"/>
    </source>
</evidence>
<dbReference type="InterPro" id="IPR011067">
    <property type="entry name" value="Plasmid_toxin/cell-grow_inhib"/>
</dbReference>
<dbReference type="AlphaFoldDB" id="A0A6S6SDJ3"/>
<dbReference type="EMBL" id="CACVAW010000004">
    <property type="protein sequence ID" value="CAA6800888.1"/>
    <property type="molecule type" value="Genomic_DNA"/>
</dbReference>
<accession>A0A6S6SDJ3</accession>
<gene>
    <name evidence="1" type="ORF">HELGO_WM11003</name>
</gene>
<dbReference type="GO" id="GO:0003677">
    <property type="term" value="F:DNA binding"/>
    <property type="evidence" value="ECO:0007669"/>
    <property type="project" value="InterPro"/>
</dbReference>
<dbReference type="Pfam" id="PF02452">
    <property type="entry name" value="PemK_toxin"/>
    <property type="match status" value="1"/>
</dbReference>
<dbReference type="SUPFAM" id="SSF50118">
    <property type="entry name" value="Cell growth inhibitor/plasmid maintenance toxic component"/>
    <property type="match status" value="1"/>
</dbReference>
<sequence length="99" mass="11608">MGQNIGFEQNGKGKDFVRPIIILKKFNKYMFFGIPLSTKMKEGRFYYTFDFIKANKKVTNIALLSQMKLYNTNRLLNKIGVINKEDFKNLVDSFKNLLN</sequence>